<dbReference type="PANTHER" id="PTHR42760">
    <property type="entry name" value="SHORT-CHAIN DEHYDROGENASES/REDUCTASES FAMILY MEMBER"/>
    <property type="match status" value="1"/>
</dbReference>
<evidence type="ECO:0000313" key="3">
    <source>
        <dbReference type="EMBL" id="SFQ07228.1"/>
    </source>
</evidence>
<feature type="domain" description="Ketoreductase" evidence="2">
    <location>
        <begin position="3"/>
        <end position="174"/>
    </location>
</feature>
<dbReference type="Proteomes" id="UP000199356">
    <property type="component" value="Unassembled WGS sequence"/>
</dbReference>
<sequence length="234" mass="24071">MNKTIVVVGGSTGIGRAIAAGFASEDRTSVIATGHERVGHDEVPAGVESVVLDVREAEAISSFFSAFDRLDVLVNCAGIIRRQGAEFRQADFAEVVDVNLNGTQRCCEAAFPSLKAAKGCVINTASMLTFFGSGTSPAYAASKGGVGQLTKSLAVAWAADGIRVNALAPGWIETALTAALGQDETKSNAILGRTPMRRWGRPEDLAGPAQFLASPAAAFVTGAILPVDGGFSAA</sequence>
<dbReference type="STRING" id="441119.SAMN04488047_13120"/>
<dbReference type="InterPro" id="IPR057326">
    <property type="entry name" value="KR_dom"/>
</dbReference>
<name>A0A1I5VI54_9RHOB</name>
<dbReference type="InterPro" id="IPR036291">
    <property type="entry name" value="NAD(P)-bd_dom_sf"/>
</dbReference>
<dbReference type="PRINTS" id="PR00081">
    <property type="entry name" value="GDHRDH"/>
</dbReference>
<dbReference type="EMBL" id="FOXA01000031">
    <property type="protein sequence ID" value="SFQ07228.1"/>
    <property type="molecule type" value="Genomic_DNA"/>
</dbReference>
<gene>
    <name evidence="3" type="ORF">SAMN04488047_13120</name>
</gene>
<comment type="similarity">
    <text evidence="1">Belongs to the short-chain dehydrogenases/reductases (SDR) family.</text>
</comment>
<protein>
    <submittedName>
        <fullName evidence="3">NAD(P)-dependent dehydrogenase, short-chain alcohol dehydrogenase family</fullName>
    </submittedName>
</protein>
<dbReference type="PROSITE" id="PS00061">
    <property type="entry name" value="ADH_SHORT"/>
    <property type="match status" value="1"/>
</dbReference>
<dbReference type="Pfam" id="PF13561">
    <property type="entry name" value="adh_short_C2"/>
    <property type="match status" value="1"/>
</dbReference>
<dbReference type="GO" id="GO:0030497">
    <property type="term" value="P:fatty acid elongation"/>
    <property type="evidence" value="ECO:0007669"/>
    <property type="project" value="TreeGrafter"/>
</dbReference>
<accession>A0A1I5VI54</accession>
<keyword evidence="4" id="KW-1185">Reference proteome</keyword>
<evidence type="ECO:0000313" key="4">
    <source>
        <dbReference type="Proteomes" id="UP000199356"/>
    </source>
</evidence>
<dbReference type="AlphaFoldDB" id="A0A1I5VI54"/>
<evidence type="ECO:0000256" key="1">
    <source>
        <dbReference type="ARBA" id="ARBA00006484"/>
    </source>
</evidence>
<dbReference type="SUPFAM" id="SSF51735">
    <property type="entry name" value="NAD(P)-binding Rossmann-fold domains"/>
    <property type="match status" value="1"/>
</dbReference>
<dbReference type="SMART" id="SM00822">
    <property type="entry name" value="PKS_KR"/>
    <property type="match status" value="1"/>
</dbReference>
<proteinExistence type="inferred from homology"/>
<organism evidence="3 4">
    <name type="scientific">Tranquillimonas alkanivorans</name>
    <dbReference type="NCBI Taxonomy" id="441119"/>
    <lineage>
        <taxon>Bacteria</taxon>
        <taxon>Pseudomonadati</taxon>
        <taxon>Pseudomonadota</taxon>
        <taxon>Alphaproteobacteria</taxon>
        <taxon>Rhodobacterales</taxon>
        <taxon>Roseobacteraceae</taxon>
        <taxon>Tranquillimonas</taxon>
    </lineage>
</organism>
<evidence type="ECO:0000259" key="2">
    <source>
        <dbReference type="SMART" id="SM00822"/>
    </source>
</evidence>
<dbReference type="PANTHER" id="PTHR42760:SF123">
    <property type="entry name" value="OXIDOREDUCTASE"/>
    <property type="match status" value="1"/>
</dbReference>
<reference evidence="3 4" key="1">
    <citation type="submission" date="2016-10" db="EMBL/GenBank/DDBJ databases">
        <authorList>
            <person name="de Groot N.N."/>
        </authorList>
    </citation>
    <scope>NUCLEOTIDE SEQUENCE [LARGE SCALE GENOMIC DNA]</scope>
    <source>
        <strain evidence="3 4">DSM 19547</strain>
    </source>
</reference>
<dbReference type="PRINTS" id="PR00080">
    <property type="entry name" value="SDRFAMILY"/>
</dbReference>
<dbReference type="FunFam" id="3.40.50.720:FF:000084">
    <property type="entry name" value="Short-chain dehydrogenase reductase"/>
    <property type="match status" value="1"/>
</dbReference>
<dbReference type="GO" id="GO:0016616">
    <property type="term" value="F:oxidoreductase activity, acting on the CH-OH group of donors, NAD or NADP as acceptor"/>
    <property type="evidence" value="ECO:0007669"/>
    <property type="project" value="TreeGrafter"/>
</dbReference>
<dbReference type="InterPro" id="IPR002347">
    <property type="entry name" value="SDR_fam"/>
</dbReference>
<dbReference type="Gene3D" id="3.40.50.720">
    <property type="entry name" value="NAD(P)-binding Rossmann-like Domain"/>
    <property type="match status" value="1"/>
</dbReference>
<dbReference type="InterPro" id="IPR020904">
    <property type="entry name" value="Sc_DH/Rdtase_CS"/>
</dbReference>